<dbReference type="RefSeq" id="WP_274273096.1">
    <property type="nucleotide sequence ID" value="NZ_CP117834.1"/>
</dbReference>
<reference evidence="1 2" key="1">
    <citation type="submission" date="2023-02" db="EMBL/GenBank/DDBJ databases">
        <authorList>
            <person name="Liu G."/>
        </authorList>
    </citation>
    <scope>NUCLEOTIDE SEQUENCE [LARGE SCALE GENOMIC DNA]</scope>
    <source>
        <strain evidence="1 2">DSM 23008</strain>
    </source>
</reference>
<evidence type="ECO:0000313" key="1">
    <source>
        <dbReference type="EMBL" id="WDF04883.1"/>
    </source>
</evidence>
<organism evidence="1 2">
    <name type="scientific">Shouchella hunanensis</name>
    <dbReference type="NCBI Taxonomy" id="766894"/>
    <lineage>
        <taxon>Bacteria</taxon>
        <taxon>Bacillati</taxon>
        <taxon>Bacillota</taxon>
        <taxon>Bacilli</taxon>
        <taxon>Bacillales</taxon>
        <taxon>Bacillaceae</taxon>
        <taxon>Shouchella</taxon>
    </lineage>
</organism>
<gene>
    <name evidence="1" type="ORF">PQ477_05320</name>
</gene>
<proteinExistence type="predicted"/>
<accession>A0ABY7W7G6</accession>
<sequence>MGHSGITNERQQTRVVCCLFFGIVNQEDFILRTAAAGIHAVFSPVAELVVTQGGE</sequence>
<protein>
    <submittedName>
        <fullName evidence="1">Uncharacterized protein</fullName>
    </submittedName>
</protein>
<dbReference type="Proteomes" id="UP001215143">
    <property type="component" value="Chromosome"/>
</dbReference>
<dbReference type="EMBL" id="CP117834">
    <property type="protein sequence ID" value="WDF04883.1"/>
    <property type="molecule type" value="Genomic_DNA"/>
</dbReference>
<keyword evidence="2" id="KW-1185">Reference proteome</keyword>
<name>A0ABY7W7G6_9BACI</name>
<evidence type="ECO:0000313" key="2">
    <source>
        <dbReference type="Proteomes" id="UP001215143"/>
    </source>
</evidence>